<dbReference type="InterPro" id="IPR016040">
    <property type="entry name" value="NAD(P)-bd_dom"/>
</dbReference>
<dbReference type="CDD" id="cd05244">
    <property type="entry name" value="BVR-B_like_SDR_a"/>
    <property type="match status" value="1"/>
</dbReference>
<reference evidence="2 3" key="1">
    <citation type="submission" date="2024-09" db="EMBL/GenBank/DDBJ databases">
        <authorList>
            <person name="Sun Q."/>
            <person name="Mori K."/>
        </authorList>
    </citation>
    <scope>NUCLEOTIDE SEQUENCE [LARGE SCALE GENOMIC DNA]</scope>
    <source>
        <strain evidence="2 3">CGMCC 1.15906</strain>
    </source>
</reference>
<accession>A0ABV6QHK4</accession>
<dbReference type="PANTHER" id="PTHR43355">
    <property type="entry name" value="FLAVIN REDUCTASE (NADPH)"/>
    <property type="match status" value="1"/>
</dbReference>
<evidence type="ECO:0000259" key="1">
    <source>
        <dbReference type="Pfam" id="PF13460"/>
    </source>
</evidence>
<dbReference type="Proteomes" id="UP001589890">
    <property type="component" value="Unassembled WGS sequence"/>
</dbReference>
<sequence>MRITVFGAAGVVGSRVVTEALSRGHQLIAVGRNPARLAGLPAEITVRQGDAANVEDVAALSAGQDLVISATRPVPGSEHELVIAAKALLAGVASTGVRLIAVGGASSLVIPNSAGTTVADAPGFPADLLPIATACTEQLEVFRADTTASWTYLSPPALLEPGERTGSFRLGLDDLIVDAHGNSSISTEDFAIALLDEAERPRHPRKRFTVGY</sequence>
<dbReference type="EMBL" id="JBHLTC010000009">
    <property type="protein sequence ID" value="MFC0624124.1"/>
    <property type="molecule type" value="Genomic_DNA"/>
</dbReference>
<dbReference type="RefSeq" id="WP_380044939.1">
    <property type="nucleotide sequence ID" value="NZ_JBHLTC010000009.1"/>
</dbReference>
<name>A0ABV6QHK4_9ACTN</name>
<protein>
    <submittedName>
        <fullName evidence="2">NAD(P)-dependent oxidoreductase</fullName>
    </submittedName>
</protein>
<gene>
    <name evidence="2" type="ORF">ACFFGN_08620</name>
</gene>
<evidence type="ECO:0000313" key="3">
    <source>
        <dbReference type="Proteomes" id="UP001589890"/>
    </source>
</evidence>
<proteinExistence type="predicted"/>
<comment type="caution">
    <text evidence="2">The sequence shown here is derived from an EMBL/GenBank/DDBJ whole genome shotgun (WGS) entry which is preliminary data.</text>
</comment>
<evidence type="ECO:0000313" key="2">
    <source>
        <dbReference type="EMBL" id="MFC0624124.1"/>
    </source>
</evidence>
<dbReference type="InterPro" id="IPR051606">
    <property type="entry name" value="Polyketide_Oxido-like"/>
</dbReference>
<dbReference type="Pfam" id="PF13460">
    <property type="entry name" value="NAD_binding_10"/>
    <property type="match status" value="1"/>
</dbReference>
<dbReference type="SUPFAM" id="SSF51735">
    <property type="entry name" value="NAD(P)-binding Rossmann-fold domains"/>
    <property type="match status" value="1"/>
</dbReference>
<dbReference type="InterPro" id="IPR036291">
    <property type="entry name" value="NAD(P)-bd_dom_sf"/>
</dbReference>
<feature type="domain" description="NAD(P)-binding" evidence="1">
    <location>
        <begin position="7"/>
        <end position="199"/>
    </location>
</feature>
<dbReference type="Gene3D" id="3.40.50.720">
    <property type="entry name" value="NAD(P)-binding Rossmann-like Domain"/>
    <property type="match status" value="1"/>
</dbReference>
<organism evidence="2 3">
    <name type="scientific">Kribbella deserti</name>
    <dbReference type="NCBI Taxonomy" id="1926257"/>
    <lineage>
        <taxon>Bacteria</taxon>
        <taxon>Bacillati</taxon>
        <taxon>Actinomycetota</taxon>
        <taxon>Actinomycetes</taxon>
        <taxon>Propionibacteriales</taxon>
        <taxon>Kribbellaceae</taxon>
        <taxon>Kribbella</taxon>
    </lineage>
</organism>
<keyword evidence="3" id="KW-1185">Reference proteome</keyword>
<dbReference type="PANTHER" id="PTHR43355:SF2">
    <property type="entry name" value="FLAVIN REDUCTASE (NADPH)"/>
    <property type="match status" value="1"/>
</dbReference>